<name>A0A9W6YFY8_9STRA</name>
<comment type="caution">
    <text evidence="9">The sequence shown here is derived from an EMBL/GenBank/DDBJ whole genome shotgun (WGS) entry which is preliminary data.</text>
</comment>
<feature type="transmembrane region" description="Helical" evidence="7">
    <location>
        <begin position="151"/>
        <end position="177"/>
    </location>
</feature>
<proteinExistence type="inferred from homology"/>
<organism evidence="9 10">
    <name type="scientific">Phytophthora fragariaefolia</name>
    <dbReference type="NCBI Taxonomy" id="1490495"/>
    <lineage>
        <taxon>Eukaryota</taxon>
        <taxon>Sar</taxon>
        <taxon>Stramenopiles</taxon>
        <taxon>Oomycota</taxon>
        <taxon>Peronosporomycetes</taxon>
        <taxon>Peronosporales</taxon>
        <taxon>Peronosporaceae</taxon>
        <taxon>Phytophthora</taxon>
    </lineage>
</organism>
<feature type="transmembrane region" description="Helical" evidence="7">
    <location>
        <begin position="220"/>
        <end position="238"/>
    </location>
</feature>
<feature type="transmembrane region" description="Helical" evidence="7">
    <location>
        <begin position="111"/>
        <end position="131"/>
    </location>
</feature>
<feature type="domain" description="THH1/TOM1/TOM3" evidence="8">
    <location>
        <begin position="111"/>
        <end position="241"/>
    </location>
</feature>
<dbReference type="Pfam" id="PF06454">
    <property type="entry name" value="THH1_TOM1-3_dom"/>
    <property type="match status" value="1"/>
</dbReference>
<feature type="transmembrane region" description="Helical" evidence="7">
    <location>
        <begin position="189"/>
        <end position="208"/>
    </location>
</feature>
<keyword evidence="10" id="KW-1185">Reference proteome</keyword>
<protein>
    <submittedName>
        <fullName evidence="9">Unnamed protein product</fullName>
    </submittedName>
</protein>
<sequence>MADADPAPGEGPEALSLGDRSLLLLTILLFLALSAVSGRVLFRQHAAKRQRLPSAAANEAAGPVAAAKAPYTPVPQASAAPVNVVGGSESALVEEEGAAAASTGSEMRQRLYLLLFVASTLRVCSLVTEVATLEEVAALPSTSVYCRLLTLFLWLPSMLFVSMYGLVLLFWAQLCYACWGKAHPWPRRVFFLFNVLLYVGFALLFALSSTSAGLWRGCDLLQGGVYFVGLFGILYYSIRLIDFFRNQSPDEDFFFDLSSAAMSNGNGTAGRQGGSSFSIAASSPRQLVLRRITAVCILLCVLFAVKAVYLIGMGTGYMESEESQYRTPVGVHHIAYEFTIHFSTEFVPSALLLFFTRQDKNSSAQRQRVRSSSATSASASLSGGSFGASNPRDKPPTPNYAYAPIRGGGHGIAAGHPYQEDAMPMLSGYQYQRVYGSTSTTSTSTANLRSSNSSGAFLLDSISGSAFGSAGPNTGSNAKMAYH</sequence>
<dbReference type="InterPro" id="IPR009457">
    <property type="entry name" value="THH1/TOM1/TOM3_dom"/>
</dbReference>
<evidence type="ECO:0000256" key="4">
    <source>
        <dbReference type="ARBA" id="ARBA00022989"/>
    </source>
</evidence>
<feature type="transmembrane region" description="Helical" evidence="7">
    <location>
        <begin position="22"/>
        <end position="42"/>
    </location>
</feature>
<evidence type="ECO:0000256" key="3">
    <source>
        <dbReference type="ARBA" id="ARBA00022692"/>
    </source>
</evidence>
<dbReference type="GO" id="GO:0012505">
    <property type="term" value="C:endomembrane system"/>
    <property type="evidence" value="ECO:0007669"/>
    <property type="project" value="UniProtKB-SubCell"/>
</dbReference>
<dbReference type="AlphaFoldDB" id="A0A9W6YFY8"/>
<comment type="subcellular location">
    <subcellularLocation>
        <location evidence="1">Endomembrane system</location>
        <topology evidence="1">Multi-pass membrane protein</topology>
    </subcellularLocation>
</comment>
<dbReference type="PANTHER" id="PTHR31142:SF3">
    <property type="entry name" value="THH1_TOM1_TOM3 DOMAIN-CONTAINING PROTEIN"/>
    <property type="match status" value="1"/>
</dbReference>
<keyword evidence="3 7" id="KW-0812">Transmembrane</keyword>
<evidence type="ECO:0000256" key="5">
    <source>
        <dbReference type="ARBA" id="ARBA00023136"/>
    </source>
</evidence>
<gene>
    <name evidence="9" type="ORF">Pfra01_002738900</name>
</gene>
<comment type="similarity">
    <text evidence="2">Belongs to the plant tobamovirus multiplication TOM1 protein family.</text>
</comment>
<evidence type="ECO:0000256" key="6">
    <source>
        <dbReference type="SAM" id="MobiDB-lite"/>
    </source>
</evidence>
<evidence type="ECO:0000256" key="1">
    <source>
        <dbReference type="ARBA" id="ARBA00004127"/>
    </source>
</evidence>
<dbReference type="PANTHER" id="PTHR31142">
    <property type="entry name" value="TOBAMOVIRUS MULTIPLICATION PROTEIN 1-LIKE ISOFORM X1"/>
    <property type="match status" value="1"/>
</dbReference>
<dbReference type="OrthoDB" id="19798at2759"/>
<dbReference type="InterPro" id="IPR040226">
    <property type="entry name" value="THH1/TOM1/TOM3"/>
</dbReference>
<evidence type="ECO:0000313" key="10">
    <source>
        <dbReference type="Proteomes" id="UP001165121"/>
    </source>
</evidence>
<evidence type="ECO:0000313" key="9">
    <source>
        <dbReference type="EMBL" id="GMF62817.1"/>
    </source>
</evidence>
<feature type="region of interest" description="Disordered" evidence="6">
    <location>
        <begin position="364"/>
        <end position="403"/>
    </location>
</feature>
<dbReference type="EMBL" id="BSXT01006685">
    <property type="protein sequence ID" value="GMF62817.1"/>
    <property type="molecule type" value="Genomic_DNA"/>
</dbReference>
<keyword evidence="4 7" id="KW-1133">Transmembrane helix</keyword>
<evidence type="ECO:0000259" key="8">
    <source>
        <dbReference type="Pfam" id="PF06454"/>
    </source>
</evidence>
<evidence type="ECO:0000256" key="7">
    <source>
        <dbReference type="SAM" id="Phobius"/>
    </source>
</evidence>
<feature type="transmembrane region" description="Helical" evidence="7">
    <location>
        <begin position="292"/>
        <end position="314"/>
    </location>
</feature>
<keyword evidence="5 7" id="KW-0472">Membrane</keyword>
<accession>A0A9W6YFY8</accession>
<feature type="compositionally biased region" description="Low complexity" evidence="6">
    <location>
        <begin position="364"/>
        <end position="389"/>
    </location>
</feature>
<feature type="transmembrane region" description="Helical" evidence="7">
    <location>
        <begin position="334"/>
        <end position="356"/>
    </location>
</feature>
<reference evidence="9" key="1">
    <citation type="submission" date="2023-04" db="EMBL/GenBank/DDBJ databases">
        <title>Phytophthora fragariaefolia NBRC 109709.</title>
        <authorList>
            <person name="Ichikawa N."/>
            <person name="Sato H."/>
            <person name="Tonouchi N."/>
        </authorList>
    </citation>
    <scope>NUCLEOTIDE SEQUENCE</scope>
    <source>
        <strain evidence="9">NBRC 109709</strain>
    </source>
</reference>
<evidence type="ECO:0000256" key="2">
    <source>
        <dbReference type="ARBA" id="ARBA00006779"/>
    </source>
</evidence>
<dbReference type="Proteomes" id="UP001165121">
    <property type="component" value="Unassembled WGS sequence"/>
</dbReference>